<feature type="region of interest" description="Disordered" evidence="1">
    <location>
        <begin position="19"/>
        <end position="43"/>
    </location>
</feature>
<dbReference type="InterPro" id="IPR055247">
    <property type="entry name" value="InsJ-like_HTH"/>
</dbReference>
<gene>
    <name evidence="3" type="ORF">SAMN04489732_107114</name>
</gene>
<dbReference type="AlphaFoldDB" id="A0A1H8XDT0"/>
<evidence type="ECO:0000259" key="2">
    <source>
        <dbReference type="Pfam" id="PF13518"/>
    </source>
</evidence>
<feature type="compositionally biased region" description="Basic and acidic residues" evidence="1">
    <location>
        <begin position="19"/>
        <end position="28"/>
    </location>
</feature>
<keyword evidence="4" id="KW-1185">Reference proteome</keyword>
<organism evidence="3 4">
    <name type="scientific">Amycolatopsis saalfeldensis</name>
    <dbReference type="NCBI Taxonomy" id="394193"/>
    <lineage>
        <taxon>Bacteria</taxon>
        <taxon>Bacillati</taxon>
        <taxon>Actinomycetota</taxon>
        <taxon>Actinomycetes</taxon>
        <taxon>Pseudonocardiales</taxon>
        <taxon>Pseudonocardiaceae</taxon>
        <taxon>Amycolatopsis</taxon>
    </lineage>
</organism>
<feature type="domain" description="Insertion element IS150 protein InsJ-like helix-turn-helix" evidence="2">
    <location>
        <begin position="1"/>
        <end position="31"/>
    </location>
</feature>
<evidence type="ECO:0000313" key="4">
    <source>
        <dbReference type="Proteomes" id="UP000198582"/>
    </source>
</evidence>
<dbReference type="STRING" id="394193.SAMN04489732_107114"/>
<accession>A0A1H8XDT0</accession>
<dbReference type="Pfam" id="PF13518">
    <property type="entry name" value="HTH_28"/>
    <property type="match status" value="1"/>
</dbReference>
<reference evidence="3 4" key="1">
    <citation type="submission" date="2016-10" db="EMBL/GenBank/DDBJ databases">
        <authorList>
            <person name="de Groot N.N."/>
        </authorList>
    </citation>
    <scope>NUCLEOTIDE SEQUENCE [LARGE SCALE GENOMIC DNA]</scope>
    <source>
        <strain evidence="3 4">DSM 44993</strain>
    </source>
</reference>
<dbReference type="Proteomes" id="UP000198582">
    <property type="component" value="Unassembled WGS sequence"/>
</dbReference>
<dbReference type="EMBL" id="FOEF01000007">
    <property type="protein sequence ID" value="SEP38095.1"/>
    <property type="molecule type" value="Genomic_DNA"/>
</dbReference>
<sequence>MGISRKCVKTWLDRYAAEGEPGLRDRSSRPHSSPRRTAVSSNAGLCTRASKTTAVRYERDRPGELVRMDVKKIGRIPDGGGWRAHGRARREATRDRSVRAGFDYVHSLVDDRWSLREVCPRHRIRQRTRRPPTHPPTDCHQPDGQIRPGLCLVVVCGGRPNGVTCLNGDAQTTSKLTPGHPLRQPGCLPPNRPHRHRDHPPAPMTYRTAPSRPVAACGLRRWPARPPAAARPGRGIPR</sequence>
<feature type="region of interest" description="Disordered" evidence="1">
    <location>
        <begin position="175"/>
        <end position="209"/>
    </location>
</feature>
<protein>
    <submittedName>
        <fullName evidence="3">Leucine-zipper of insertion element IS481</fullName>
    </submittedName>
</protein>
<proteinExistence type="predicted"/>
<evidence type="ECO:0000313" key="3">
    <source>
        <dbReference type="EMBL" id="SEP38095.1"/>
    </source>
</evidence>
<evidence type="ECO:0000256" key="1">
    <source>
        <dbReference type="SAM" id="MobiDB-lite"/>
    </source>
</evidence>
<name>A0A1H8XDT0_9PSEU</name>